<evidence type="ECO:0000313" key="2">
    <source>
        <dbReference type="Proteomes" id="UP000322267"/>
    </source>
</evidence>
<dbReference type="RefSeq" id="WP_148941015.1">
    <property type="nucleotide sequence ID" value="NZ_VTEI01000008.1"/>
</dbReference>
<dbReference type="OrthoDB" id="511027at2"/>
<gene>
    <name evidence="1" type="ORF">FZC78_15795</name>
</gene>
<reference evidence="1 2" key="1">
    <citation type="submission" date="2019-08" db="EMBL/GenBank/DDBJ databases">
        <title>Bacillus genomes from the desert of Cuatro Cienegas, Coahuila.</title>
        <authorList>
            <person name="Olmedo-Alvarez G."/>
        </authorList>
    </citation>
    <scope>NUCLEOTIDE SEQUENCE [LARGE SCALE GENOMIC DNA]</scope>
    <source>
        <strain evidence="1 2">CH34_1T</strain>
    </source>
</reference>
<organism evidence="1 2">
    <name type="scientific">Rossellomorea vietnamensis</name>
    <dbReference type="NCBI Taxonomy" id="218284"/>
    <lineage>
        <taxon>Bacteria</taxon>
        <taxon>Bacillati</taxon>
        <taxon>Bacillota</taxon>
        <taxon>Bacilli</taxon>
        <taxon>Bacillales</taxon>
        <taxon>Bacillaceae</taxon>
        <taxon>Rossellomorea</taxon>
    </lineage>
</organism>
<dbReference type="Proteomes" id="UP000322267">
    <property type="component" value="Unassembled WGS sequence"/>
</dbReference>
<comment type="caution">
    <text evidence="1">The sequence shown here is derived from an EMBL/GenBank/DDBJ whole genome shotgun (WGS) entry which is preliminary data.</text>
</comment>
<evidence type="ECO:0000313" key="1">
    <source>
        <dbReference type="EMBL" id="TYS15461.1"/>
    </source>
</evidence>
<accession>A0A5D4NPI5</accession>
<dbReference type="AlphaFoldDB" id="A0A5D4NPI5"/>
<name>A0A5D4NPI5_9BACI</name>
<dbReference type="EMBL" id="VTEI01000008">
    <property type="protein sequence ID" value="TYS15461.1"/>
    <property type="molecule type" value="Genomic_DNA"/>
</dbReference>
<sequence length="96" mass="11031">MNWKLLEGEGYSTFEWNGKAKIIGKKEFDHLEALLNHTEKKRVTVAVPAGLGCSEKKLKYLGFNKCKGKGSLLQEFGGCRRWGVRFNSYNYRRARS</sequence>
<proteinExistence type="predicted"/>
<protein>
    <submittedName>
        <fullName evidence="1">Uncharacterized protein</fullName>
    </submittedName>
</protein>